<keyword evidence="2" id="KW-0812">Transmembrane</keyword>
<accession>A0A316V4M6</accession>
<dbReference type="InParanoid" id="A0A316V4M6"/>
<keyword evidence="2" id="KW-0472">Membrane</keyword>
<feature type="transmembrane region" description="Helical" evidence="2">
    <location>
        <begin position="503"/>
        <end position="526"/>
    </location>
</feature>
<dbReference type="GO" id="GO:0008374">
    <property type="term" value="F:O-acyltransferase activity"/>
    <property type="evidence" value="ECO:0007669"/>
    <property type="project" value="InterPro"/>
</dbReference>
<dbReference type="PANTHER" id="PTHR31595">
    <property type="entry name" value="LONG-CHAIN-ALCOHOL O-FATTY-ACYLTRANSFERASE 3-RELATED"/>
    <property type="match status" value="1"/>
</dbReference>
<proteinExistence type="predicted"/>
<feature type="region of interest" description="Disordered" evidence="1">
    <location>
        <begin position="370"/>
        <end position="438"/>
    </location>
</feature>
<name>A0A316V4M6_9BASI</name>
<evidence type="ECO:0000313" key="3">
    <source>
        <dbReference type="EMBL" id="PWN32496.1"/>
    </source>
</evidence>
<feature type="transmembrane region" description="Helical" evidence="2">
    <location>
        <begin position="473"/>
        <end position="491"/>
    </location>
</feature>
<feature type="transmembrane region" description="Helical" evidence="2">
    <location>
        <begin position="237"/>
        <end position="255"/>
    </location>
</feature>
<dbReference type="STRING" id="1280837.A0A316V4M6"/>
<dbReference type="EMBL" id="KZ819605">
    <property type="protein sequence ID" value="PWN32496.1"/>
    <property type="molecule type" value="Genomic_DNA"/>
</dbReference>
<feature type="transmembrane region" description="Helical" evidence="2">
    <location>
        <begin position="140"/>
        <end position="159"/>
    </location>
</feature>
<gene>
    <name evidence="3" type="ORF">FA14DRAFT_168670</name>
</gene>
<organism evidence="3 4">
    <name type="scientific">Meira miltonrushii</name>
    <dbReference type="NCBI Taxonomy" id="1280837"/>
    <lineage>
        <taxon>Eukaryota</taxon>
        <taxon>Fungi</taxon>
        <taxon>Dikarya</taxon>
        <taxon>Basidiomycota</taxon>
        <taxon>Ustilaginomycotina</taxon>
        <taxon>Exobasidiomycetes</taxon>
        <taxon>Exobasidiales</taxon>
        <taxon>Brachybasidiaceae</taxon>
        <taxon>Meira</taxon>
    </lineage>
</organism>
<keyword evidence="2" id="KW-1133">Transmembrane helix</keyword>
<feature type="transmembrane region" description="Helical" evidence="2">
    <location>
        <begin position="117"/>
        <end position="134"/>
    </location>
</feature>
<evidence type="ECO:0000256" key="2">
    <source>
        <dbReference type="SAM" id="Phobius"/>
    </source>
</evidence>
<dbReference type="GO" id="GO:0006629">
    <property type="term" value="P:lipid metabolic process"/>
    <property type="evidence" value="ECO:0007669"/>
    <property type="project" value="InterPro"/>
</dbReference>
<protein>
    <recommendedName>
        <fullName evidence="5">Wax synthase domain-containing protein</fullName>
    </recommendedName>
</protein>
<feature type="transmembrane region" description="Helical" evidence="2">
    <location>
        <begin position="267"/>
        <end position="287"/>
    </location>
</feature>
<evidence type="ECO:0000256" key="1">
    <source>
        <dbReference type="SAM" id="MobiDB-lite"/>
    </source>
</evidence>
<dbReference type="OrthoDB" id="1077582at2759"/>
<dbReference type="RefSeq" id="XP_025352798.1">
    <property type="nucleotide sequence ID" value="XM_025500153.1"/>
</dbReference>
<dbReference type="InterPro" id="IPR044851">
    <property type="entry name" value="Wax_synthase"/>
</dbReference>
<evidence type="ECO:0008006" key="5">
    <source>
        <dbReference type="Google" id="ProtNLM"/>
    </source>
</evidence>
<reference evidence="3 4" key="1">
    <citation type="journal article" date="2018" name="Mol. Biol. Evol.">
        <title>Broad Genomic Sampling Reveals a Smut Pathogenic Ancestry of the Fungal Clade Ustilaginomycotina.</title>
        <authorList>
            <person name="Kijpornyongpan T."/>
            <person name="Mondo S.J."/>
            <person name="Barry K."/>
            <person name="Sandor L."/>
            <person name="Lee J."/>
            <person name="Lipzen A."/>
            <person name="Pangilinan J."/>
            <person name="LaButti K."/>
            <person name="Hainaut M."/>
            <person name="Henrissat B."/>
            <person name="Grigoriev I.V."/>
            <person name="Spatafora J.W."/>
            <person name="Aime M.C."/>
        </authorList>
    </citation>
    <scope>NUCLEOTIDE SEQUENCE [LARGE SCALE GENOMIC DNA]</scope>
    <source>
        <strain evidence="3 4">MCA 3882</strain>
    </source>
</reference>
<keyword evidence="4" id="KW-1185">Reference proteome</keyword>
<evidence type="ECO:0000313" key="4">
    <source>
        <dbReference type="Proteomes" id="UP000245771"/>
    </source>
</evidence>
<dbReference type="Proteomes" id="UP000245771">
    <property type="component" value="Unassembled WGS sequence"/>
</dbReference>
<sequence length="558" mass="62983">MRRRLLTDVTLEMASMHVCVLKCNLCEKSNFYFKHRLKCIHLTPLPRFENNHPYHHHSSSHPLSQDGVLKSGYSRLGFKLLKKDPILQSARSAGFKVVEYDLPAYPVRQLAGVANELLAFMIASTVVCYFLYHFVAKTPFLRQACVGGMIATLLAWPIVTGQSGIMLLDFWKPALGFRSCLLVWDIFNIRTEEEVKNWSPPRFFCHLWAFPKEEEEIAERAEEEGYKRNAIWENAKGLPKVFLEGVLLLLTLYVIPPFELTRNMSQFAYHCYCDALGFCILMALALFGDGLLKLIGMACNVEMADMFENPLGTVNIRLFWSHWNRAIATVLHRVVFGGGRNSKSSLKAKKKAQKLDSANKLVNGQVAAAQRRHLDHLSETEAEGGRTEDEEDQKRAGRRARQQGLTMTSSPLAKGNGTEEKTNGRPNGNASGSSKPRSPFLPKAAAAIATFAMSGIFHEWITAMTLHYASGENFLFFVLNGVATVVSTWFRRSFPELNAKIPTLVAVLLLHAFFLAVIPLFCAPFIQRGFFMQLEGLKYELLPWQSRKRGSFIYLFGQ</sequence>
<feature type="compositionally biased region" description="Basic and acidic residues" evidence="1">
    <location>
        <begin position="375"/>
        <end position="395"/>
    </location>
</feature>
<dbReference type="GeneID" id="37021934"/>
<dbReference type="PANTHER" id="PTHR31595:SF57">
    <property type="entry name" value="OS04G0481900 PROTEIN"/>
    <property type="match status" value="1"/>
</dbReference>
<feature type="compositionally biased region" description="Polar residues" evidence="1">
    <location>
        <begin position="424"/>
        <end position="436"/>
    </location>
</feature>
<dbReference type="AlphaFoldDB" id="A0A316V4M6"/>